<dbReference type="AlphaFoldDB" id="A0A1F6CE79"/>
<organism evidence="1 2">
    <name type="scientific">Candidatus Kaiserbacteria bacterium RIFCSPHIGHO2_01_FULL_49_13</name>
    <dbReference type="NCBI Taxonomy" id="1798477"/>
    <lineage>
        <taxon>Bacteria</taxon>
        <taxon>Candidatus Kaiseribacteriota</taxon>
    </lineage>
</organism>
<evidence type="ECO:0000313" key="2">
    <source>
        <dbReference type="Proteomes" id="UP000178344"/>
    </source>
</evidence>
<accession>A0A1F6CE79</accession>
<gene>
    <name evidence="1" type="ORF">A2671_02535</name>
</gene>
<proteinExistence type="predicted"/>
<evidence type="ECO:0000313" key="1">
    <source>
        <dbReference type="EMBL" id="OGG47232.1"/>
    </source>
</evidence>
<protein>
    <submittedName>
        <fullName evidence="1">Uncharacterized protein</fullName>
    </submittedName>
</protein>
<reference evidence="1 2" key="1">
    <citation type="journal article" date="2016" name="Nat. Commun.">
        <title>Thousands of microbial genomes shed light on interconnected biogeochemical processes in an aquifer system.</title>
        <authorList>
            <person name="Anantharaman K."/>
            <person name="Brown C.T."/>
            <person name="Hug L.A."/>
            <person name="Sharon I."/>
            <person name="Castelle C.J."/>
            <person name="Probst A.J."/>
            <person name="Thomas B.C."/>
            <person name="Singh A."/>
            <person name="Wilkins M.J."/>
            <person name="Karaoz U."/>
            <person name="Brodie E.L."/>
            <person name="Williams K.H."/>
            <person name="Hubbard S.S."/>
            <person name="Banfield J.F."/>
        </authorList>
    </citation>
    <scope>NUCLEOTIDE SEQUENCE [LARGE SCALE GENOMIC DNA]</scope>
</reference>
<dbReference type="Proteomes" id="UP000178344">
    <property type="component" value="Unassembled WGS sequence"/>
</dbReference>
<sequence length="159" mass="18213">MIRAPSTKIVKVGTLAAEHLHSGGNVAKRIYLPPLREQTPAEAQVDLMEKVKKILTEDTGYGNHLIFYLKKKWKNIHAGEYIAVRKTEPHVAVLVHVSPKKKVELRFSVEPKLYDWIYLVQPELKDSVIVGPELPYDSGDPWWRWIGFKSFEELKLLAG</sequence>
<name>A0A1F6CE79_9BACT</name>
<dbReference type="EMBL" id="MFKQ01000022">
    <property type="protein sequence ID" value="OGG47232.1"/>
    <property type="molecule type" value="Genomic_DNA"/>
</dbReference>
<comment type="caution">
    <text evidence="1">The sequence shown here is derived from an EMBL/GenBank/DDBJ whole genome shotgun (WGS) entry which is preliminary data.</text>
</comment>